<evidence type="ECO:0000313" key="1">
    <source>
        <dbReference type="EMBL" id="ETL95029.1"/>
    </source>
</evidence>
<dbReference type="Proteomes" id="UP000054423">
    <property type="component" value="Unassembled WGS sequence"/>
</dbReference>
<dbReference type="EMBL" id="KI679210">
    <property type="protein sequence ID" value="ETL95029.1"/>
    <property type="molecule type" value="Genomic_DNA"/>
</dbReference>
<dbReference type="VEuPathDB" id="FungiDB:PPTG_22719"/>
<protein>
    <submittedName>
        <fullName evidence="1">Uncharacterized protein</fullName>
    </submittedName>
</protein>
<name>W2LE79_PHYNI</name>
<sequence length="82" mass="9262">MKDRGEPGTSASGEGHPKLEEMEDYICKLRAVETELQELLEQELNHAYQLSSKVSNPRASANSNYVPSLDILLEECSKRLRK</sequence>
<reference evidence="1" key="1">
    <citation type="submission" date="2013-11" db="EMBL/GenBank/DDBJ databases">
        <title>The Genome Sequence of Phytophthora parasitica CHvinca01.</title>
        <authorList>
            <consortium name="The Broad Institute Genomics Platform"/>
            <person name="Russ C."/>
            <person name="Tyler B."/>
            <person name="Panabieres F."/>
            <person name="Shan W."/>
            <person name="Tripathy S."/>
            <person name="Grunwald N."/>
            <person name="Machado M."/>
            <person name="Johnson C.S."/>
            <person name="Arredondo F."/>
            <person name="Hong C."/>
            <person name="Coffey M."/>
            <person name="Young S.K."/>
            <person name="Zeng Q."/>
            <person name="Gargeya S."/>
            <person name="Fitzgerald M."/>
            <person name="Abouelleil A."/>
            <person name="Alvarado L."/>
            <person name="Chapman S.B."/>
            <person name="Gainer-Dewar J."/>
            <person name="Goldberg J."/>
            <person name="Griggs A."/>
            <person name="Gujja S."/>
            <person name="Hansen M."/>
            <person name="Howarth C."/>
            <person name="Imamovic A."/>
            <person name="Ireland A."/>
            <person name="Larimer J."/>
            <person name="McCowan C."/>
            <person name="Murphy C."/>
            <person name="Pearson M."/>
            <person name="Poon T.W."/>
            <person name="Priest M."/>
            <person name="Roberts A."/>
            <person name="Saif S."/>
            <person name="Shea T."/>
            <person name="Sykes S."/>
            <person name="Wortman J."/>
            <person name="Nusbaum C."/>
            <person name="Birren B."/>
        </authorList>
    </citation>
    <scope>NUCLEOTIDE SEQUENCE [LARGE SCALE GENOMIC DNA]</scope>
    <source>
        <strain evidence="1">CHvinca01</strain>
    </source>
</reference>
<dbReference type="AlphaFoldDB" id="W2LE79"/>
<gene>
    <name evidence="1" type="ORF">L917_07102</name>
</gene>
<proteinExistence type="predicted"/>
<organism evidence="1">
    <name type="scientific">Phytophthora nicotianae</name>
    <name type="common">Potato buckeye rot agent</name>
    <name type="synonym">Phytophthora parasitica</name>
    <dbReference type="NCBI Taxonomy" id="4792"/>
    <lineage>
        <taxon>Eukaryota</taxon>
        <taxon>Sar</taxon>
        <taxon>Stramenopiles</taxon>
        <taxon>Oomycota</taxon>
        <taxon>Peronosporomycetes</taxon>
        <taxon>Peronosporales</taxon>
        <taxon>Peronosporaceae</taxon>
        <taxon>Phytophthora</taxon>
    </lineage>
</organism>
<accession>W2LE79</accession>